<reference evidence="8 9" key="1">
    <citation type="submission" date="2019-09" db="EMBL/GenBank/DDBJ databases">
        <title>Genome sequence of Roseospira marina, one of the more divergent members of the non-sulfur purple photosynthetic bacterial family, the Rhodospirillaceae.</title>
        <authorList>
            <person name="Meyer T."/>
            <person name="Kyndt J."/>
        </authorList>
    </citation>
    <scope>NUCLEOTIDE SEQUENCE [LARGE SCALE GENOMIC DNA]</scope>
    <source>
        <strain evidence="8 9">DSM 15113</strain>
    </source>
</reference>
<dbReference type="PANTHER" id="PTHR44591">
    <property type="entry name" value="STRESS RESPONSE REGULATOR PROTEIN 1"/>
    <property type="match status" value="1"/>
</dbReference>
<evidence type="ECO:0000313" key="8">
    <source>
        <dbReference type="EMBL" id="KAA5605112.1"/>
    </source>
</evidence>
<dbReference type="Gene3D" id="3.40.50.2300">
    <property type="match status" value="1"/>
</dbReference>
<dbReference type="EMBL" id="VWPJ01000011">
    <property type="protein sequence ID" value="KAA5605112.1"/>
    <property type="molecule type" value="Genomic_DNA"/>
</dbReference>
<feature type="domain" description="Response regulatory" evidence="7">
    <location>
        <begin position="195"/>
        <end position="310"/>
    </location>
</feature>
<dbReference type="Proteomes" id="UP000324065">
    <property type="component" value="Unassembled WGS sequence"/>
</dbReference>
<dbReference type="PANTHER" id="PTHR44591:SF3">
    <property type="entry name" value="RESPONSE REGULATORY DOMAIN-CONTAINING PROTEIN"/>
    <property type="match status" value="1"/>
</dbReference>
<evidence type="ECO:0000256" key="6">
    <source>
        <dbReference type="SAM" id="MobiDB-lite"/>
    </source>
</evidence>
<dbReference type="GO" id="GO:0046872">
    <property type="term" value="F:metal ion binding"/>
    <property type="evidence" value="ECO:0007669"/>
    <property type="project" value="UniProtKB-KW"/>
</dbReference>
<dbReference type="InterPro" id="IPR012312">
    <property type="entry name" value="Hemerythrin-like"/>
</dbReference>
<comment type="similarity">
    <text evidence="1">Belongs to the hemerythrin family.</text>
</comment>
<dbReference type="CDD" id="cd12107">
    <property type="entry name" value="Hemerythrin"/>
    <property type="match status" value="1"/>
</dbReference>
<dbReference type="AlphaFoldDB" id="A0A5M6IAD3"/>
<dbReference type="NCBIfam" id="NF033749">
    <property type="entry name" value="bact_hemeryth"/>
    <property type="match status" value="1"/>
</dbReference>
<dbReference type="InterPro" id="IPR035938">
    <property type="entry name" value="Hemerythrin-like_sf"/>
</dbReference>
<evidence type="ECO:0000313" key="9">
    <source>
        <dbReference type="Proteomes" id="UP000324065"/>
    </source>
</evidence>
<evidence type="ECO:0000256" key="5">
    <source>
        <dbReference type="PROSITE-ProRule" id="PRU00169"/>
    </source>
</evidence>
<feature type="modified residue" description="4-aspartylphosphate" evidence="5">
    <location>
        <position position="245"/>
    </location>
</feature>
<comment type="caution">
    <text evidence="8">The sequence shown here is derived from an EMBL/GenBank/DDBJ whole genome shotgun (WGS) entry which is preliminary data.</text>
</comment>
<keyword evidence="3" id="KW-0479">Metal-binding</keyword>
<dbReference type="CDD" id="cd00156">
    <property type="entry name" value="REC"/>
    <property type="match status" value="1"/>
</dbReference>
<keyword evidence="4" id="KW-0408">Iron</keyword>
<dbReference type="PROSITE" id="PS00550">
    <property type="entry name" value="HEMERYTHRINS"/>
    <property type="match status" value="1"/>
</dbReference>
<evidence type="ECO:0000259" key="7">
    <source>
        <dbReference type="PROSITE" id="PS50110"/>
    </source>
</evidence>
<dbReference type="NCBIfam" id="TIGR02481">
    <property type="entry name" value="hemeryth_dom"/>
    <property type="match status" value="1"/>
</dbReference>
<accession>A0A5M6IAD3</accession>
<name>A0A5M6IAD3_9PROT</name>
<evidence type="ECO:0000256" key="1">
    <source>
        <dbReference type="ARBA" id="ARBA00010587"/>
    </source>
</evidence>
<dbReference type="InterPro" id="IPR016131">
    <property type="entry name" value="Haemerythrin_Fe_BS"/>
</dbReference>
<proteinExistence type="inferred from homology"/>
<dbReference type="SMART" id="SM00448">
    <property type="entry name" value="REC"/>
    <property type="match status" value="1"/>
</dbReference>
<keyword evidence="9" id="KW-1185">Reference proteome</keyword>
<dbReference type="Pfam" id="PF00072">
    <property type="entry name" value="Response_reg"/>
    <property type="match status" value="1"/>
</dbReference>
<protein>
    <submittedName>
        <fullName evidence="8">Bacteriohemerythrin</fullName>
    </submittedName>
</protein>
<sequence>MAYLNWTTDLETGIAFVDRDHKMLVALLNQAYDCIGAPEEPATLGSVLSALVEYTEFHFAREERLMEAARYPHLAGHKDMHRGLTDRVHALRGRYLEDPRAVHAQEVMDFLRGWLIDHILKQDFRFRAAVIAAPEAARMAVSPEAETEDDVPERRAGATLTPTTVTPGGDGGAPDPALASGFGGGSMALDFGTLSVLVVDDNPNFQVILRTILKGLGCPSVMLVDSGFRGLDVLEAGAPGLILVDWRMDGMDGLAFVRRARDMGVAAPIVMISGYGEPGFAVVAREAGVDAFLEKPITARGLIKAVADAIRERRPGSAAGALTGPDGGAP</sequence>
<evidence type="ECO:0000256" key="4">
    <source>
        <dbReference type="ARBA" id="ARBA00023004"/>
    </source>
</evidence>
<dbReference type="SUPFAM" id="SSF47188">
    <property type="entry name" value="Hemerythrin-like"/>
    <property type="match status" value="1"/>
</dbReference>
<dbReference type="Pfam" id="PF01814">
    <property type="entry name" value="Hemerythrin"/>
    <property type="match status" value="1"/>
</dbReference>
<evidence type="ECO:0000256" key="2">
    <source>
        <dbReference type="ARBA" id="ARBA00022553"/>
    </source>
</evidence>
<dbReference type="PROSITE" id="PS50110">
    <property type="entry name" value="RESPONSE_REGULATORY"/>
    <property type="match status" value="1"/>
</dbReference>
<dbReference type="InterPro" id="IPR050595">
    <property type="entry name" value="Bact_response_regulator"/>
</dbReference>
<feature type="region of interest" description="Disordered" evidence="6">
    <location>
        <begin position="141"/>
        <end position="171"/>
    </location>
</feature>
<dbReference type="RefSeq" id="WP_150062782.1">
    <property type="nucleotide sequence ID" value="NZ_JACHII010000009.1"/>
</dbReference>
<evidence type="ECO:0000256" key="3">
    <source>
        <dbReference type="ARBA" id="ARBA00022723"/>
    </source>
</evidence>
<dbReference type="InterPro" id="IPR012827">
    <property type="entry name" value="Hemerythrin_metal-bd"/>
</dbReference>
<dbReference type="InterPro" id="IPR011006">
    <property type="entry name" value="CheY-like_superfamily"/>
</dbReference>
<dbReference type="Gene3D" id="1.20.120.50">
    <property type="entry name" value="Hemerythrin-like"/>
    <property type="match status" value="1"/>
</dbReference>
<dbReference type="SUPFAM" id="SSF52172">
    <property type="entry name" value="CheY-like"/>
    <property type="match status" value="1"/>
</dbReference>
<dbReference type="InterPro" id="IPR001789">
    <property type="entry name" value="Sig_transdc_resp-reg_receiver"/>
</dbReference>
<feature type="compositionally biased region" description="Low complexity" evidence="6">
    <location>
        <begin position="157"/>
        <end position="171"/>
    </location>
</feature>
<dbReference type="OrthoDB" id="7305302at2"/>
<gene>
    <name evidence="8" type="ORF">F1188_12580</name>
</gene>
<organism evidence="8 9">
    <name type="scientific">Roseospira marina</name>
    <dbReference type="NCBI Taxonomy" id="140057"/>
    <lineage>
        <taxon>Bacteria</taxon>
        <taxon>Pseudomonadati</taxon>
        <taxon>Pseudomonadota</taxon>
        <taxon>Alphaproteobacteria</taxon>
        <taxon>Rhodospirillales</taxon>
        <taxon>Rhodospirillaceae</taxon>
        <taxon>Roseospira</taxon>
    </lineage>
</organism>
<dbReference type="GO" id="GO:0000160">
    <property type="term" value="P:phosphorelay signal transduction system"/>
    <property type="evidence" value="ECO:0007669"/>
    <property type="project" value="InterPro"/>
</dbReference>
<keyword evidence="2 5" id="KW-0597">Phosphoprotein</keyword>